<comment type="pathway">
    <text evidence="13 15">Amino-acid biosynthesis; L-isoleucine biosynthesis; L-isoleucine from 2-oxobutanoate: step 3/4.</text>
</comment>
<keyword evidence="6 15" id="KW-0460">Magnesium</keyword>
<keyword evidence="3 15" id="KW-0028">Amino-acid biosynthesis</keyword>
<evidence type="ECO:0000256" key="11">
    <source>
        <dbReference type="ARBA" id="ARBA00029304"/>
    </source>
</evidence>
<evidence type="ECO:0000256" key="1">
    <source>
        <dbReference type="ARBA" id="ARBA00001946"/>
    </source>
</evidence>
<feature type="domain" description="Dihydroxy-acid/6-phosphogluconate dehydratase C-terminal" evidence="17">
    <location>
        <begin position="407"/>
        <end position="605"/>
    </location>
</feature>
<dbReference type="Gene3D" id="3.50.30.80">
    <property type="entry name" value="IlvD/EDD C-terminal domain-like"/>
    <property type="match status" value="1"/>
</dbReference>
<dbReference type="Pfam" id="PF00920">
    <property type="entry name" value="ILVD_EDD_N"/>
    <property type="match status" value="1"/>
</dbReference>
<keyword evidence="19" id="KW-1185">Reference proteome</keyword>
<protein>
    <recommendedName>
        <fullName evidence="14 15">Dihydroxy-acid dehydratase</fullName>
        <shortName evidence="15">DAD</shortName>
        <ecNumber evidence="14 15">4.2.1.9</ecNumber>
    </recommendedName>
</protein>
<evidence type="ECO:0000256" key="12">
    <source>
        <dbReference type="ARBA" id="ARBA00029436"/>
    </source>
</evidence>
<evidence type="ECO:0000256" key="10">
    <source>
        <dbReference type="ARBA" id="ARBA00023304"/>
    </source>
</evidence>
<evidence type="ECO:0000313" key="19">
    <source>
        <dbReference type="Proteomes" id="UP000053791"/>
    </source>
</evidence>
<comment type="subunit">
    <text evidence="15">Homodimer.</text>
</comment>
<comment type="catalytic activity">
    <reaction evidence="11">
        <text>(2R)-2,3-dihydroxy-3-methylbutanoate = 3-methyl-2-oxobutanoate + H2O</text>
        <dbReference type="Rhea" id="RHEA:24809"/>
        <dbReference type="ChEBI" id="CHEBI:11851"/>
        <dbReference type="ChEBI" id="CHEBI:15377"/>
        <dbReference type="ChEBI" id="CHEBI:49072"/>
        <dbReference type="EC" id="4.2.1.9"/>
    </reaction>
    <physiologicalReaction direction="left-to-right" evidence="11">
        <dbReference type="Rhea" id="RHEA:24810"/>
    </physiologicalReaction>
</comment>
<evidence type="ECO:0000256" key="5">
    <source>
        <dbReference type="ARBA" id="ARBA00022723"/>
    </source>
</evidence>
<keyword evidence="7 15" id="KW-0408">Iron</keyword>
<dbReference type="GO" id="GO:0009099">
    <property type="term" value="P:L-valine biosynthetic process"/>
    <property type="evidence" value="ECO:0007669"/>
    <property type="project" value="UniProtKB-UniRule"/>
</dbReference>
<keyword evidence="9 15" id="KW-0456">Lyase</keyword>
<accession>A0A0X3U8Y8</accession>
<evidence type="ECO:0000256" key="2">
    <source>
        <dbReference type="ARBA" id="ARBA00006486"/>
    </source>
</evidence>
<feature type="binding site" evidence="15">
    <location>
        <position position="490"/>
    </location>
    <ligand>
        <name>Mg(2+)</name>
        <dbReference type="ChEBI" id="CHEBI:18420"/>
    </ligand>
</feature>
<dbReference type="HAMAP" id="MF_00012">
    <property type="entry name" value="IlvD"/>
    <property type="match status" value="1"/>
</dbReference>
<feature type="domain" description="Dihydroxy-acid/6-phosphogluconate dehydratase N-terminal" evidence="16">
    <location>
        <begin position="33"/>
        <end position="358"/>
    </location>
</feature>
<dbReference type="GO" id="GO:0004160">
    <property type="term" value="F:dihydroxy-acid dehydratase activity"/>
    <property type="evidence" value="ECO:0007669"/>
    <property type="project" value="UniProtKB-UniRule"/>
</dbReference>
<evidence type="ECO:0000256" key="7">
    <source>
        <dbReference type="ARBA" id="ARBA00023004"/>
    </source>
</evidence>
<dbReference type="EMBL" id="LQBQ01000007">
    <property type="protein sequence ID" value="KUJ83196.1"/>
    <property type="molecule type" value="Genomic_DNA"/>
</dbReference>
<dbReference type="PANTHER" id="PTHR43661:SF3">
    <property type="entry name" value="D-XYLONATE DEHYDRATASE YAGF-RELATED"/>
    <property type="match status" value="1"/>
</dbReference>
<dbReference type="STRING" id="1685379.AVO45_18625"/>
<dbReference type="PROSITE" id="PS00886">
    <property type="entry name" value="ILVD_EDD_1"/>
    <property type="match status" value="1"/>
</dbReference>
<evidence type="ECO:0000259" key="16">
    <source>
        <dbReference type="Pfam" id="PF00920"/>
    </source>
</evidence>
<keyword evidence="5 15" id="KW-0479">Metal-binding</keyword>
<comment type="function">
    <text evidence="15">Functions in the biosynthesis of branched-chain amino acids. Catalyzes the dehydration of (2R,3R)-2,3-dihydroxy-3-methylpentanoate (2,3-dihydroxy-3-methylvalerate) into 2-oxo-3-methylpentanoate (2-oxo-3-methylvalerate) and of (2R)-2,3-dihydroxy-3-methylbutanoate (2,3-dihydroxyisovalerate) into 2-oxo-3-methylbutanoate (2-oxoisovalerate), the penultimate precursor to L-isoleucine and L-valine, respectively.</text>
</comment>
<comment type="pathway">
    <text evidence="12 15">Amino-acid biosynthesis; L-valine biosynthesis; L-valine from pyruvate: step 3/4.</text>
</comment>
<comment type="cofactor">
    <cofactor evidence="1 15">
        <name>Mg(2+)</name>
        <dbReference type="ChEBI" id="CHEBI:18420"/>
    </cofactor>
</comment>
<dbReference type="UniPathway" id="UPA00049">
    <property type="reaction ID" value="UER00061"/>
</dbReference>
<evidence type="ECO:0000256" key="15">
    <source>
        <dbReference type="HAMAP-Rule" id="MF_00012"/>
    </source>
</evidence>
<dbReference type="EC" id="4.2.1.9" evidence="14 15"/>
<dbReference type="GO" id="GO:0009097">
    <property type="term" value="P:isoleucine biosynthetic process"/>
    <property type="evidence" value="ECO:0007669"/>
    <property type="project" value="UniProtKB-UniRule"/>
</dbReference>
<dbReference type="AlphaFoldDB" id="A0A0X3U8Y8"/>
<reference evidence="18 19" key="1">
    <citation type="submission" date="2015-12" db="EMBL/GenBank/DDBJ databases">
        <authorList>
            <person name="Shamseldin A."/>
            <person name="Moawad H."/>
            <person name="Abd El-Rahim W.M."/>
            <person name="Sadowsky M.J."/>
        </authorList>
    </citation>
    <scope>NUCLEOTIDE SEQUENCE [LARGE SCALE GENOMIC DNA]</scope>
    <source>
        <strain evidence="18 19">ZGT118</strain>
    </source>
</reference>
<evidence type="ECO:0000313" key="18">
    <source>
        <dbReference type="EMBL" id="KUJ83196.1"/>
    </source>
</evidence>
<comment type="cofactor">
    <cofactor evidence="15">
        <name>[2Fe-2S] cluster</name>
        <dbReference type="ChEBI" id="CHEBI:190135"/>
    </cofactor>
    <text evidence="15">Binds 1 [2Fe-2S] cluster per subunit. This cluster acts as a Lewis acid cofactor.</text>
</comment>
<comment type="catalytic activity">
    <reaction evidence="15">
        <text>(2R,3R)-2,3-dihydroxy-3-methylpentanoate = (S)-3-methyl-2-oxopentanoate + H2O</text>
        <dbReference type="Rhea" id="RHEA:27694"/>
        <dbReference type="ChEBI" id="CHEBI:15377"/>
        <dbReference type="ChEBI" id="CHEBI:35146"/>
        <dbReference type="ChEBI" id="CHEBI:49258"/>
        <dbReference type="EC" id="4.2.1.9"/>
    </reaction>
</comment>
<name>A0A0X3U8Y8_9RHOB</name>
<gene>
    <name evidence="15" type="primary">ilvD</name>
    <name evidence="18" type="ORF">AVO45_18625</name>
</gene>
<dbReference type="InterPro" id="IPR037237">
    <property type="entry name" value="IlvD/EDD_N"/>
</dbReference>
<keyword evidence="4 15" id="KW-0001">2Fe-2S</keyword>
<sequence>MKLRSDKVTVGHMNTGARALWRATGTMPEEFGRPIIGIANSFTEMVPGHVHLQVLGRLVAREIRAAGGVPKEFNTIAVDDGIAMGHEGMMYSLPSREIIADAVEYMANAHAIDALICLSNCDKITPAMLMAANRLNIPTIFVSGGPMESGKFDYRGKHMKIDAIDTIYVAGAPDATPEEISAVEESACPTCGSCALMGTANSMNCLTEALGIALPGNGTIVATHTDREDLFRKAARRIVDMAHTYYRDGDDSVLPRSICSREGLENAVRMTMAIGGSTNTILHLLAVAQESGVDFTIDDFDRISRETPCLCKVSPSAHEVFIEDMHRAGGVMAVANELLKAGLYNRNVPTVLGKPVAEYCADWDITNHANEQARKLFSAGPGGIRSIRAFSQSSRFKSLDTDRKNGVIRDAEHAFSRDGGLAVLRGNLAPDSCVVKSAGVPDVLWKFRGTAIVSESMEEALEKIQNGTVQAGHVVVIRYEGPRGGPGMREMLTPTGLLKARGLGDKAALITDGRFSGATSGLSVGHVSPEAASGGVIGLVKDGDPIEFDIPNRRVRLDVSDEELARRRVEMNSRGDKAWRPTTRQRNVSTSLRVYGLMASSADKGGARDTDRLARLEQLSAEG</sequence>
<dbReference type="SUPFAM" id="SSF143975">
    <property type="entry name" value="IlvD/EDD N-terminal domain-like"/>
    <property type="match status" value="1"/>
</dbReference>
<comment type="similarity">
    <text evidence="2 15">Belongs to the IlvD/Edd family.</text>
</comment>
<organism evidence="18 19">
    <name type="scientific">Ruegeria marisrubri</name>
    <dbReference type="NCBI Taxonomy" id="1685379"/>
    <lineage>
        <taxon>Bacteria</taxon>
        <taxon>Pseudomonadati</taxon>
        <taxon>Pseudomonadota</taxon>
        <taxon>Alphaproteobacteria</taxon>
        <taxon>Rhodobacterales</taxon>
        <taxon>Roseobacteraceae</taxon>
        <taxon>Ruegeria</taxon>
    </lineage>
</organism>
<keyword evidence="8 15" id="KW-0411">Iron-sulfur</keyword>
<evidence type="ECO:0000256" key="3">
    <source>
        <dbReference type="ARBA" id="ARBA00022605"/>
    </source>
</evidence>
<dbReference type="UniPathway" id="UPA00047">
    <property type="reaction ID" value="UER00057"/>
</dbReference>
<dbReference type="FunFam" id="3.50.30.80:FF:000001">
    <property type="entry name" value="Dihydroxy-acid dehydratase"/>
    <property type="match status" value="1"/>
</dbReference>
<proteinExistence type="inferred from homology"/>
<dbReference type="NCBIfam" id="NF009103">
    <property type="entry name" value="PRK12448.1"/>
    <property type="match status" value="1"/>
</dbReference>
<feature type="binding site" evidence="15">
    <location>
        <position position="122"/>
    </location>
    <ligand>
        <name>Mg(2+)</name>
        <dbReference type="ChEBI" id="CHEBI:18420"/>
    </ligand>
</feature>
<evidence type="ECO:0000256" key="9">
    <source>
        <dbReference type="ARBA" id="ARBA00023239"/>
    </source>
</evidence>
<dbReference type="OrthoDB" id="9807077at2"/>
<evidence type="ECO:0000259" key="17">
    <source>
        <dbReference type="Pfam" id="PF24877"/>
    </source>
</evidence>
<dbReference type="RefSeq" id="WP_068345247.1">
    <property type="nucleotide sequence ID" value="NZ_LQBQ01000007.1"/>
</dbReference>
<dbReference type="Proteomes" id="UP000053791">
    <property type="component" value="Unassembled WGS sequence"/>
</dbReference>
<dbReference type="InterPro" id="IPR020558">
    <property type="entry name" value="DiOHA_6PGluconate_deHydtase_CS"/>
</dbReference>
<dbReference type="InterPro" id="IPR004404">
    <property type="entry name" value="DihydroxyA_deHydtase"/>
</dbReference>
<comment type="caution">
    <text evidence="18">The sequence shown here is derived from an EMBL/GenBank/DDBJ whole genome shotgun (WGS) entry which is preliminary data.</text>
</comment>
<evidence type="ECO:0000256" key="8">
    <source>
        <dbReference type="ARBA" id="ARBA00023014"/>
    </source>
</evidence>
<feature type="active site" description="Proton acceptor" evidence="15">
    <location>
        <position position="516"/>
    </location>
</feature>
<dbReference type="GO" id="GO:0000287">
    <property type="term" value="F:magnesium ion binding"/>
    <property type="evidence" value="ECO:0007669"/>
    <property type="project" value="UniProtKB-UniRule"/>
</dbReference>
<dbReference type="InterPro" id="IPR056740">
    <property type="entry name" value="ILV_EDD_C"/>
</dbReference>
<comment type="caution">
    <text evidence="15">Lacks conserved residue(s) required for the propagation of feature annotation.</text>
</comment>
<feature type="modified residue" description="N6-carboxylysine" evidence="15">
    <location>
        <position position="123"/>
    </location>
</feature>
<dbReference type="PANTHER" id="PTHR43661">
    <property type="entry name" value="D-XYLONATE DEHYDRATASE"/>
    <property type="match status" value="1"/>
</dbReference>
<feature type="binding site" evidence="15">
    <location>
        <position position="80"/>
    </location>
    <ligand>
        <name>Mg(2+)</name>
        <dbReference type="ChEBI" id="CHEBI:18420"/>
    </ligand>
</feature>
<evidence type="ECO:0000256" key="13">
    <source>
        <dbReference type="ARBA" id="ARBA00029437"/>
    </source>
</evidence>
<dbReference type="GO" id="GO:0051537">
    <property type="term" value="F:2 iron, 2 sulfur cluster binding"/>
    <property type="evidence" value="ECO:0007669"/>
    <property type="project" value="UniProtKB-UniRule"/>
</dbReference>
<evidence type="ECO:0000256" key="14">
    <source>
        <dbReference type="ARBA" id="ARBA00029490"/>
    </source>
</evidence>
<dbReference type="PROSITE" id="PS00887">
    <property type="entry name" value="ILVD_EDD_2"/>
    <property type="match status" value="1"/>
</dbReference>
<dbReference type="Pfam" id="PF24877">
    <property type="entry name" value="ILV_EDD_C"/>
    <property type="match status" value="1"/>
</dbReference>
<dbReference type="NCBIfam" id="TIGR00110">
    <property type="entry name" value="ilvD"/>
    <property type="match status" value="1"/>
</dbReference>
<dbReference type="InterPro" id="IPR042096">
    <property type="entry name" value="Dihydro-acid_dehy_C"/>
</dbReference>
<dbReference type="InterPro" id="IPR000581">
    <property type="entry name" value="ILV_EDD_N"/>
</dbReference>
<evidence type="ECO:0000256" key="4">
    <source>
        <dbReference type="ARBA" id="ARBA00022714"/>
    </source>
</evidence>
<evidence type="ECO:0000256" key="6">
    <source>
        <dbReference type="ARBA" id="ARBA00022842"/>
    </source>
</evidence>
<feature type="binding site" description="via carbamate group" evidence="15">
    <location>
        <position position="123"/>
    </location>
    <ligand>
        <name>Mg(2+)</name>
        <dbReference type="ChEBI" id="CHEBI:18420"/>
    </ligand>
</feature>
<dbReference type="SUPFAM" id="SSF52016">
    <property type="entry name" value="LeuD/IlvD-like"/>
    <property type="match status" value="1"/>
</dbReference>
<keyword evidence="10 15" id="KW-0100">Branched-chain amino acid biosynthesis</keyword>
<dbReference type="GO" id="GO:0005829">
    <property type="term" value="C:cytosol"/>
    <property type="evidence" value="ECO:0007669"/>
    <property type="project" value="TreeGrafter"/>
</dbReference>